<dbReference type="PANTHER" id="PTHR30005:SF0">
    <property type="entry name" value="RETROGRADE REGULATION PROTEIN 2"/>
    <property type="match status" value="1"/>
</dbReference>
<dbReference type="InterPro" id="IPR003695">
    <property type="entry name" value="Ppx_GppA_N"/>
</dbReference>
<name>A0A9P8PH32_WICPI</name>
<evidence type="ECO:0000313" key="3">
    <source>
        <dbReference type="EMBL" id="KAH3672098.1"/>
    </source>
</evidence>
<dbReference type="AlphaFoldDB" id="A0A9P8PH32"/>
<comment type="caution">
    <text evidence="3">The sequence shown here is derived from an EMBL/GenBank/DDBJ whole genome shotgun (WGS) entry which is preliminary data.</text>
</comment>
<accession>A0A9P8PH32</accession>
<dbReference type="Gene3D" id="1.10.3210.10">
    <property type="entry name" value="Hypothetical protein af1432"/>
    <property type="match status" value="1"/>
</dbReference>
<evidence type="ECO:0000313" key="4">
    <source>
        <dbReference type="Proteomes" id="UP000774326"/>
    </source>
</evidence>
<dbReference type="Gene3D" id="3.30.420.150">
    <property type="entry name" value="Exopolyphosphatase. Domain 2"/>
    <property type="match status" value="1"/>
</dbReference>
<dbReference type="Pfam" id="PF02541">
    <property type="entry name" value="Ppx-GppA"/>
    <property type="match status" value="1"/>
</dbReference>
<dbReference type="InterPro" id="IPR057512">
    <property type="entry name" value="RTG2_C"/>
</dbReference>
<dbReference type="Pfam" id="PF23566">
    <property type="entry name" value="RTG2_C"/>
    <property type="match status" value="1"/>
</dbReference>
<dbReference type="InterPro" id="IPR050273">
    <property type="entry name" value="GppA/Ppx_hydrolase"/>
</dbReference>
<protein>
    <recommendedName>
        <fullName evidence="5">Ppx/GppA phosphatase domain-containing protein</fullName>
    </recommendedName>
</protein>
<feature type="domain" description="Ppx/GppA phosphatase N-terminal" evidence="1">
    <location>
        <begin position="35"/>
        <end position="344"/>
    </location>
</feature>
<evidence type="ECO:0000259" key="1">
    <source>
        <dbReference type="Pfam" id="PF02541"/>
    </source>
</evidence>
<dbReference type="Gene3D" id="3.30.420.40">
    <property type="match status" value="1"/>
</dbReference>
<feature type="domain" description="RTG2 C-terminal" evidence="2">
    <location>
        <begin position="349"/>
        <end position="512"/>
    </location>
</feature>
<dbReference type="GO" id="GO:0006357">
    <property type="term" value="P:regulation of transcription by RNA polymerase II"/>
    <property type="evidence" value="ECO:0007669"/>
    <property type="project" value="TreeGrafter"/>
</dbReference>
<dbReference type="InterPro" id="IPR043129">
    <property type="entry name" value="ATPase_NBD"/>
</dbReference>
<organism evidence="3 4">
    <name type="scientific">Wickerhamomyces pijperi</name>
    <name type="common">Yeast</name>
    <name type="synonym">Pichia pijperi</name>
    <dbReference type="NCBI Taxonomy" id="599730"/>
    <lineage>
        <taxon>Eukaryota</taxon>
        <taxon>Fungi</taxon>
        <taxon>Dikarya</taxon>
        <taxon>Ascomycota</taxon>
        <taxon>Saccharomycotina</taxon>
        <taxon>Saccharomycetes</taxon>
        <taxon>Phaffomycetales</taxon>
        <taxon>Wickerhamomycetaceae</taxon>
        <taxon>Wickerhamomyces</taxon>
    </lineage>
</organism>
<dbReference type="EMBL" id="JAEUBG010005865">
    <property type="protein sequence ID" value="KAH3672098.1"/>
    <property type="molecule type" value="Genomic_DNA"/>
</dbReference>
<dbReference type="PANTHER" id="PTHR30005">
    <property type="entry name" value="EXOPOLYPHOSPHATASE"/>
    <property type="match status" value="1"/>
</dbReference>
<keyword evidence="4" id="KW-1185">Reference proteome</keyword>
<evidence type="ECO:0008006" key="5">
    <source>
        <dbReference type="Google" id="ProtNLM"/>
    </source>
</evidence>
<gene>
    <name evidence="3" type="ORF">WICPIJ_010142</name>
</gene>
<dbReference type="OrthoDB" id="2014654at2759"/>
<sequence length="605" mass="66186">MSLNSPNDTEDEAEVVGRALIGIVDIGSNGIRFSISSKAPHHARIMPCVFKDRVGISLFDIQYSAQSHEKIPIPKETINEICAAMKRFQLICDDFGVPESGVRIVATEATRGAINSQEFRDAIYDSTGWEVELLSKEAEGRLGSYGVSSSFDTLSGLFMDLGGGSTQLSWIQSVNGEIKISPSPVSLPYGAAALSRRLKLEDKKDVFFEIQEAYRQAFEQIQVPEEMLAEANRKGGFELYCCGGGLRGLGYVLMSEIKSYAIPTIINGFSCSFTDLTNLSNYLLLKSTVPNAEVFKVSDRRRSQLPGVGLLISAASESLPLIKTVHFAEGGVREGALYSMLPREIRAQDPLIIASRPYAPLLAGKYLDLLRTALPEKHVPREVRERIAPALCNLAFVHSSYPKELQPTAALHVATTGIIAGSHGLSHRTRALIGIALCDRWGGDVPPLEESYKNSLCDLVKRDGERKEMERIVWWTKYCGTVMFVICGVHPGGNIRDGVFNFRIDESVKEKETVQSTTGTGADSISSAAMTTGSTSIGLNSSSANADDEVEGKRRFDVMVQISSEDVKTSASVRGRILTLQKKIRKLSRGSSEKVKIGVEIYNHF</sequence>
<evidence type="ECO:0000259" key="2">
    <source>
        <dbReference type="Pfam" id="PF23566"/>
    </source>
</evidence>
<reference evidence="3" key="1">
    <citation type="journal article" date="2021" name="Open Biol.">
        <title>Shared evolutionary footprints suggest mitochondrial oxidative damage underlies multiple complex I losses in fungi.</title>
        <authorList>
            <person name="Schikora-Tamarit M.A."/>
            <person name="Marcet-Houben M."/>
            <person name="Nosek J."/>
            <person name="Gabaldon T."/>
        </authorList>
    </citation>
    <scope>NUCLEOTIDE SEQUENCE</scope>
    <source>
        <strain evidence="3">CBS2887</strain>
    </source>
</reference>
<dbReference type="FunFam" id="3.30.420.40:FF:000191">
    <property type="entry name" value="Retrograde regulation protein 2"/>
    <property type="match status" value="1"/>
</dbReference>
<proteinExistence type="predicted"/>
<dbReference type="SUPFAM" id="SSF53067">
    <property type="entry name" value="Actin-like ATPase domain"/>
    <property type="match status" value="2"/>
</dbReference>
<dbReference type="Proteomes" id="UP000774326">
    <property type="component" value="Unassembled WGS sequence"/>
</dbReference>
<reference evidence="3" key="2">
    <citation type="submission" date="2021-01" db="EMBL/GenBank/DDBJ databases">
        <authorList>
            <person name="Schikora-Tamarit M.A."/>
        </authorList>
    </citation>
    <scope>NUCLEOTIDE SEQUENCE</scope>
    <source>
        <strain evidence="3">CBS2887</strain>
    </source>
</reference>